<dbReference type="PANTHER" id="PTHR37031">
    <property type="entry name" value="METALLOPHOSPHATASE BINDING DOMAIN PROTEIN"/>
    <property type="match status" value="1"/>
</dbReference>
<dbReference type="InterPro" id="IPR029052">
    <property type="entry name" value="Metallo-depent_PP-like"/>
</dbReference>
<evidence type="ECO:0000313" key="1">
    <source>
        <dbReference type="EMBL" id="PYF08925.1"/>
    </source>
</evidence>
<dbReference type="RefSeq" id="WP_107934074.1">
    <property type="nucleotide sequence ID" value="NZ_PYWJ01000008.1"/>
</dbReference>
<dbReference type="EMBL" id="QJTJ01000001">
    <property type="protein sequence ID" value="PYF08925.1"/>
    <property type="molecule type" value="Genomic_DNA"/>
</dbReference>
<dbReference type="Proteomes" id="UP000247416">
    <property type="component" value="Unassembled WGS sequence"/>
</dbReference>
<dbReference type="InterPro" id="IPR038607">
    <property type="entry name" value="PhoD-like_sf"/>
</dbReference>
<name>A0A318U3G4_9BACL</name>
<organism evidence="1 2">
    <name type="scientific">Ureibacillus chungkukjangi</name>
    <dbReference type="NCBI Taxonomy" id="1202712"/>
    <lineage>
        <taxon>Bacteria</taxon>
        <taxon>Bacillati</taxon>
        <taxon>Bacillota</taxon>
        <taxon>Bacilli</taxon>
        <taxon>Bacillales</taxon>
        <taxon>Caryophanaceae</taxon>
        <taxon>Ureibacillus</taxon>
    </lineage>
</organism>
<dbReference type="PANTHER" id="PTHR37031:SF2">
    <property type="entry name" value="PHOD-LIKE PHOSPHATASE METALLOPHOSPHATASE DOMAIN-CONTAINING PROTEIN"/>
    <property type="match status" value="1"/>
</dbReference>
<comment type="caution">
    <text evidence="1">The sequence shown here is derived from an EMBL/GenBank/DDBJ whole genome shotgun (WGS) entry which is preliminary data.</text>
</comment>
<evidence type="ECO:0008006" key="3">
    <source>
        <dbReference type="Google" id="ProtNLM"/>
    </source>
</evidence>
<keyword evidence="2" id="KW-1185">Reference proteome</keyword>
<dbReference type="OrthoDB" id="9795624at2"/>
<dbReference type="Gene3D" id="3.60.21.70">
    <property type="entry name" value="PhoD-like phosphatase"/>
    <property type="match status" value="1"/>
</dbReference>
<reference evidence="1 2" key="1">
    <citation type="submission" date="2018-06" db="EMBL/GenBank/DDBJ databases">
        <title>Genomic Encyclopedia of Archaeal and Bacterial Type Strains, Phase II (KMG-II): from individual species to whole genera.</title>
        <authorList>
            <person name="Goeker M."/>
        </authorList>
    </citation>
    <scope>NUCLEOTIDE SEQUENCE [LARGE SCALE GENOMIC DNA]</scope>
    <source>
        <strain evidence="1 2">KACC 16626</strain>
    </source>
</reference>
<protein>
    <recommendedName>
        <fullName evidence="3">PhoD-like phosphatase</fullName>
    </recommendedName>
</protein>
<gene>
    <name evidence="1" type="ORF">BJ095_101146</name>
</gene>
<dbReference type="SUPFAM" id="SSF56300">
    <property type="entry name" value="Metallo-dependent phosphatases"/>
    <property type="match status" value="1"/>
</dbReference>
<dbReference type="AlphaFoldDB" id="A0A318U3G4"/>
<accession>A0A318U3G4</accession>
<evidence type="ECO:0000313" key="2">
    <source>
        <dbReference type="Proteomes" id="UP000247416"/>
    </source>
</evidence>
<proteinExistence type="predicted"/>
<sequence length="684" mass="78344">MNPDLFPALLAGPMIRRLESSQVYIWVATSKDYEITAEVYEIISSEEADNYTKLASATDTSTIQFGKNLFIHLLKITPNSNKFPTNQIIGYNLHFQNKKEQFDLEMLGLLKNNNPQSIVYDSLKYPTFFIPEKSSEFSAKFLFGSCRKLHGEGEDLLAKGDQLLVDNSRDISNRPDALFLMGDQIYADDVADPIFYLINQFGKALMGVNEDLVTVDKRLANYSSALHKINARKDIIKDMASLSTRKGSNHLIEFGEFAAMYLLAWSPILWEIAQEGNLYESFDNGFEKGHFHLKLTRATDKLKKLEKTQLQNRFTEQEKLINGCPTATYKIRRLLANIPTYMIFDDHDITDDLNINADWKEKVTQSPLGKHIVANGLAAFFAFQGWGNEPQVFKDAFIPGVKEYFKDLCGGNTEASYKEWIALIMEHQPWHFVAPTNPRAVFLDTRTLREYDDKPNTTIIEQLVKERAYPPQLVNEDEYKSITKQLQSSGWVERDPLIIISPTPVIGFDLIEKAILQFLPTIEILGAHVQTIFDVEAWRYNGKGLTNFLNQLSEWNPGNTVVLSGDVHYSFSATANFTFSDEKEMSVKQITASPLKNMSFKNFGTLMKITTALKQVLQQEFIYRFCDLSYLIQDTDKKSLPIEDFLWKEQLHYAQIEGKSIIETDNTLGEITFFEDRVENRFIK</sequence>